<dbReference type="FunFam" id="2.30.30.70:FF:000001">
    <property type="entry name" value="60S ribosomal protein L21"/>
    <property type="match status" value="1"/>
</dbReference>
<gene>
    <name evidence="7" type="ORF">QR98_0085180</name>
    <name evidence="6" type="ORF">SSS_7523</name>
</gene>
<dbReference type="Proteomes" id="UP000070412">
    <property type="component" value="Unassembled WGS sequence"/>
</dbReference>
<dbReference type="InterPro" id="IPR001147">
    <property type="entry name" value="Ribosomal_eL21"/>
</dbReference>
<dbReference type="VEuPathDB" id="VectorBase:SSCA009217"/>
<protein>
    <recommendedName>
        <fullName evidence="4">Large ribosomal subunit protein eL21</fullName>
    </recommendedName>
    <alternativeName>
        <fullName evidence="5">60S ribosomal protein L21</fullName>
    </alternativeName>
</protein>
<evidence type="ECO:0000256" key="1">
    <source>
        <dbReference type="ARBA" id="ARBA00008427"/>
    </source>
</evidence>
<dbReference type="Gene3D" id="2.30.30.70">
    <property type="entry name" value="Ribosomal protein L21"/>
    <property type="match status" value="1"/>
</dbReference>
<evidence type="ECO:0000313" key="6">
    <source>
        <dbReference type="EMBL" id="KAF7493747.1"/>
    </source>
</evidence>
<dbReference type="GO" id="GO:0006412">
    <property type="term" value="P:translation"/>
    <property type="evidence" value="ECO:0007669"/>
    <property type="project" value="InterPro"/>
</dbReference>
<reference evidence="6" key="3">
    <citation type="submission" date="2020-01" db="EMBL/GenBank/DDBJ databases">
        <authorList>
            <person name="Korhonen P.K.K."/>
            <person name="Guangxu M.G."/>
            <person name="Wang T.W."/>
            <person name="Stroehlein A.J.S."/>
            <person name="Young N.D."/>
            <person name="Ang C.-S.A."/>
            <person name="Fernando D.W.F."/>
            <person name="Lu H.L."/>
            <person name="Taylor S.T."/>
            <person name="Ehtesham M.E.M."/>
            <person name="Najaraj S.H.N."/>
            <person name="Harsha G.H.G."/>
            <person name="Madugundu A.M."/>
            <person name="Renuse S.R."/>
            <person name="Holt D.H."/>
            <person name="Pandey A.P."/>
            <person name="Papenfuss A.P."/>
            <person name="Gasser R.B.G."/>
            <person name="Fischer K.F."/>
        </authorList>
    </citation>
    <scope>NUCLEOTIDE SEQUENCE</scope>
    <source>
        <strain evidence="6">SSS_KF_BRIS2020</strain>
    </source>
</reference>
<reference evidence="7 10" key="1">
    <citation type="journal article" date="2015" name="Parasit. Vectors">
        <title>Draft genome of the scabies mite.</title>
        <authorList>
            <person name="Rider S.D.Jr."/>
            <person name="Morgan M.S."/>
            <person name="Arlian L.G."/>
        </authorList>
    </citation>
    <scope>NUCLEOTIDE SEQUENCE [LARGE SCALE GENOMIC DNA]</scope>
    <source>
        <strain evidence="7">Arlian Lab</strain>
    </source>
</reference>
<evidence type="ECO:0000256" key="3">
    <source>
        <dbReference type="ARBA" id="ARBA00023274"/>
    </source>
</evidence>
<dbReference type="PANTHER" id="PTHR20981">
    <property type="entry name" value="60S RIBOSOMAL PROTEIN L21"/>
    <property type="match status" value="1"/>
</dbReference>
<dbReference type="AlphaFoldDB" id="A0A132AG60"/>
<dbReference type="Proteomes" id="UP000616769">
    <property type="component" value="Unassembled WGS sequence"/>
</dbReference>
<evidence type="ECO:0000313" key="9">
    <source>
        <dbReference type="Proteomes" id="UP000070412"/>
    </source>
</evidence>
<name>A0A132AG60_SARSC</name>
<dbReference type="Gene3D" id="6.10.250.3260">
    <property type="match status" value="1"/>
</dbReference>
<dbReference type="EMBL" id="WVUK01000055">
    <property type="protein sequence ID" value="KAF7493747.1"/>
    <property type="molecule type" value="Genomic_DNA"/>
</dbReference>
<reference evidence="9" key="2">
    <citation type="journal article" date="2020" name="PLoS Negl. Trop. Dis.">
        <title>High-quality nuclear genome for Sarcoptes scabiei-A critical resource for a neglected parasite.</title>
        <authorList>
            <person name="Korhonen P.K."/>
            <person name="Gasser R.B."/>
            <person name="Ma G."/>
            <person name="Wang T."/>
            <person name="Stroehlein A.J."/>
            <person name="Young N.D."/>
            <person name="Ang C.S."/>
            <person name="Fernando D.D."/>
            <person name="Lu H.C."/>
            <person name="Taylor S."/>
            <person name="Reynolds S.L."/>
            <person name="Mofiz E."/>
            <person name="Najaraj S.H."/>
            <person name="Gowda H."/>
            <person name="Madugundu A."/>
            <person name="Renuse S."/>
            <person name="Holt D."/>
            <person name="Pandey A."/>
            <person name="Papenfuss A.T."/>
            <person name="Fischer K."/>
        </authorList>
    </citation>
    <scope>NUCLEOTIDE SEQUENCE [LARGE SCALE GENOMIC DNA]</scope>
</reference>
<dbReference type="SUPFAM" id="SSF50104">
    <property type="entry name" value="Translation proteins SH3-like domain"/>
    <property type="match status" value="1"/>
</dbReference>
<evidence type="ECO:0000313" key="8">
    <source>
        <dbReference type="EnsemblMetazoa" id="KAF7493747.1"/>
    </source>
</evidence>
<dbReference type="Pfam" id="PF01157">
    <property type="entry name" value="Ribosomal_L21e"/>
    <property type="match status" value="1"/>
</dbReference>
<proteinExistence type="inferred from homology"/>
<dbReference type="InterPro" id="IPR018259">
    <property type="entry name" value="Ribosomal_eL21_CS"/>
</dbReference>
<keyword evidence="9" id="KW-1185">Reference proteome</keyword>
<dbReference type="EnsemblMetazoa" id="SSS_7523s_mrna">
    <property type="protein sequence ID" value="KAF7493747.1"/>
    <property type="gene ID" value="SSS_7523"/>
</dbReference>
<reference evidence="8" key="4">
    <citation type="submission" date="2022-06" db="UniProtKB">
        <authorList>
            <consortium name="EnsemblMetazoa"/>
        </authorList>
    </citation>
    <scope>IDENTIFICATION</scope>
</reference>
<evidence type="ECO:0000256" key="2">
    <source>
        <dbReference type="ARBA" id="ARBA00022980"/>
    </source>
</evidence>
<dbReference type="OMA" id="INYGDYV"/>
<evidence type="ECO:0000256" key="5">
    <source>
        <dbReference type="ARBA" id="ARBA00035327"/>
    </source>
</evidence>
<keyword evidence="3" id="KW-0687">Ribonucleoprotein</keyword>
<dbReference type="GO" id="GO:0005840">
    <property type="term" value="C:ribosome"/>
    <property type="evidence" value="ECO:0007669"/>
    <property type="project" value="UniProtKB-KW"/>
</dbReference>
<accession>A0A132AG60</accession>
<dbReference type="GO" id="GO:1990904">
    <property type="term" value="C:ribonucleoprotein complex"/>
    <property type="evidence" value="ECO:0007669"/>
    <property type="project" value="UniProtKB-KW"/>
</dbReference>
<evidence type="ECO:0000313" key="7">
    <source>
        <dbReference type="EMBL" id="KPM09972.1"/>
    </source>
</evidence>
<sequence length="161" mass="18824">MTNPKGYRRGTRYLFSRGFRKHGTEKLSTFLKVYKRGDIVDIKGNGAFHKGMPHKFYHGKTGRVYNVTKHAVGVIVNKRVRTRVIPKKINVRIEHVSHSTCRKDFLDRLKQNDELKRLAKEKKVFVQLKRKPTEPKPGHFIRVTKSNKPITLHPLPYELVI</sequence>
<dbReference type="InterPro" id="IPR008991">
    <property type="entry name" value="Translation_prot_SH3-like_sf"/>
</dbReference>
<dbReference type="GO" id="GO:0003735">
    <property type="term" value="F:structural constituent of ribosome"/>
    <property type="evidence" value="ECO:0007669"/>
    <property type="project" value="InterPro"/>
</dbReference>
<dbReference type="FunFam" id="6.10.250.3260:FF:000001">
    <property type="entry name" value="60S ribosomal protein L21"/>
    <property type="match status" value="1"/>
</dbReference>
<dbReference type="InterPro" id="IPR036948">
    <property type="entry name" value="Ribosomal_eL21_sf"/>
</dbReference>
<dbReference type="EMBL" id="JXLN01014334">
    <property type="protein sequence ID" value="KPM09972.1"/>
    <property type="molecule type" value="Genomic_DNA"/>
</dbReference>
<evidence type="ECO:0000256" key="4">
    <source>
        <dbReference type="ARBA" id="ARBA00035219"/>
    </source>
</evidence>
<dbReference type="OrthoDB" id="1539250at2759"/>
<organism evidence="7 10">
    <name type="scientific">Sarcoptes scabiei</name>
    <name type="common">Itch mite</name>
    <name type="synonym">Acarus scabiei</name>
    <dbReference type="NCBI Taxonomy" id="52283"/>
    <lineage>
        <taxon>Eukaryota</taxon>
        <taxon>Metazoa</taxon>
        <taxon>Ecdysozoa</taxon>
        <taxon>Arthropoda</taxon>
        <taxon>Chelicerata</taxon>
        <taxon>Arachnida</taxon>
        <taxon>Acari</taxon>
        <taxon>Acariformes</taxon>
        <taxon>Sarcoptiformes</taxon>
        <taxon>Astigmata</taxon>
        <taxon>Psoroptidia</taxon>
        <taxon>Sarcoptoidea</taxon>
        <taxon>Sarcoptidae</taxon>
        <taxon>Sarcoptinae</taxon>
        <taxon>Sarcoptes</taxon>
    </lineage>
</organism>
<keyword evidence="2 7" id="KW-0689">Ribosomal protein</keyword>
<dbReference type="PROSITE" id="PS01171">
    <property type="entry name" value="RIBOSOMAL_L21E"/>
    <property type="match status" value="1"/>
</dbReference>
<evidence type="ECO:0000313" key="10">
    <source>
        <dbReference type="Proteomes" id="UP000616769"/>
    </source>
</evidence>
<comment type="similarity">
    <text evidence="1">Belongs to the eukaryotic ribosomal protein eL21 family.</text>
</comment>